<gene>
    <name evidence="2" type="ORF">PIB30_089694</name>
</gene>
<dbReference type="Proteomes" id="UP001341840">
    <property type="component" value="Unassembled WGS sequence"/>
</dbReference>
<name>A0ABU6WSF4_9FABA</name>
<feature type="compositionally biased region" description="Basic and acidic residues" evidence="1">
    <location>
        <begin position="48"/>
        <end position="61"/>
    </location>
</feature>
<reference evidence="2 3" key="1">
    <citation type="journal article" date="2023" name="Plants (Basel)">
        <title>Bridging the Gap: Combining Genomics and Transcriptomics Approaches to Understand Stylosanthes scabra, an Orphan Legume from the Brazilian Caatinga.</title>
        <authorList>
            <person name="Ferreira-Neto J.R.C."/>
            <person name="da Silva M.D."/>
            <person name="Binneck E."/>
            <person name="de Melo N.F."/>
            <person name="da Silva R.H."/>
            <person name="de Melo A.L.T.M."/>
            <person name="Pandolfi V."/>
            <person name="Bustamante F.O."/>
            <person name="Brasileiro-Vidal A.C."/>
            <person name="Benko-Iseppon A.M."/>
        </authorList>
    </citation>
    <scope>NUCLEOTIDE SEQUENCE [LARGE SCALE GENOMIC DNA]</scope>
    <source>
        <tissue evidence="2">Leaves</tissue>
    </source>
</reference>
<sequence>MGSSGRWYDGGGFLVFKVLDVHMNIQGVLEKTQEKRNHEEIEEEEENREQRKLESSYREPKLLQGYIK</sequence>
<comment type="caution">
    <text evidence="2">The sequence shown here is derived from an EMBL/GenBank/DDBJ whole genome shotgun (WGS) entry which is preliminary data.</text>
</comment>
<proteinExistence type="predicted"/>
<organism evidence="2 3">
    <name type="scientific">Stylosanthes scabra</name>
    <dbReference type="NCBI Taxonomy" id="79078"/>
    <lineage>
        <taxon>Eukaryota</taxon>
        <taxon>Viridiplantae</taxon>
        <taxon>Streptophyta</taxon>
        <taxon>Embryophyta</taxon>
        <taxon>Tracheophyta</taxon>
        <taxon>Spermatophyta</taxon>
        <taxon>Magnoliopsida</taxon>
        <taxon>eudicotyledons</taxon>
        <taxon>Gunneridae</taxon>
        <taxon>Pentapetalae</taxon>
        <taxon>rosids</taxon>
        <taxon>fabids</taxon>
        <taxon>Fabales</taxon>
        <taxon>Fabaceae</taxon>
        <taxon>Papilionoideae</taxon>
        <taxon>50 kb inversion clade</taxon>
        <taxon>dalbergioids sensu lato</taxon>
        <taxon>Dalbergieae</taxon>
        <taxon>Pterocarpus clade</taxon>
        <taxon>Stylosanthes</taxon>
    </lineage>
</organism>
<accession>A0ABU6WSF4</accession>
<keyword evidence="3" id="KW-1185">Reference proteome</keyword>
<feature type="non-terminal residue" evidence="2">
    <location>
        <position position="68"/>
    </location>
</feature>
<evidence type="ECO:0000313" key="3">
    <source>
        <dbReference type="Proteomes" id="UP001341840"/>
    </source>
</evidence>
<dbReference type="EMBL" id="JASCZI010182933">
    <property type="protein sequence ID" value="MED6188837.1"/>
    <property type="molecule type" value="Genomic_DNA"/>
</dbReference>
<protein>
    <submittedName>
        <fullName evidence="2">Uncharacterized protein</fullName>
    </submittedName>
</protein>
<evidence type="ECO:0000256" key="1">
    <source>
        <dbReference type="SAM" id="MobiDB-lite"/>
    </source>
</evidence>
<evidence type="ECO:0000313" key="2">
    <source>
        <dbReference type="EMBL" id="MED6188837.1"/>
    </source>
</evidence>
<feature type="region of interest" description="Disordered" evidence="1">
    <location>
        <begin position="33"/>
        <end position="68"/>
    </location>
</feature>